<evidence type="ECO:0000259" key="3">
    <source>
        <dbReference type="Pfam" id="PF13358"/>
    </source>
</evidence>
<protein>
    <recommendedName>
        <fullName evidence="3">Tc1-like transposase DDE domain-containing protein</fullName>
    </recommendedName>
</protein>
<dbReference type="PANTHER" id="PTHR33939:SF1">
    <property type="entry name" value="DUF4371 DOMAIN-CONTAINING PROTEIN"/>
    <property type="match status" value="1"/>
</dbReference>
<keyword evidence="5" id="KW-1185">Reference proteome</keyword>
<evidence type="ECO:0000313" key="4">
    <source>
        <dbReference type="EMBL" id="CAG7785802.1"/>
    </source>
</evidence>
<gene>
    <name evidence="4" type="ORF">AFUS01_LOCUS24406</name>
</gene>
<feature type="region of interest" description="Disordered" evidence="1">
    <location>
        <begin position="110"/>
        <end position="149"/>
    </location>
</feature>
<sequence length="701" mass="81010">MYCNRWDRLVAFVIIFCSTAIALPGRIKPRNMHGNCEILINEIVLQEGAYVEVAKLCPSNTQQQNKRTDLNGFVLVLMNSNGVNLTFEKVTQLDAVELLLSNVTFSSNSKTFRHGSRPTGGIQSGFKVGTNESTSTVKSNSTESLALPEEPRQTNAKYFRVININGTRFNTTTAIMLLHQNAQERRRAILYKVNQIVTDELLAKLQAEVHDAVVIAGMNDNMNHKIMFLGHNKQPLRSLVWPDAEDFSINFGISKCDADKKPFNPQGFKYSLKSPQSPNYCNPHVKYMLEESEYIPPFGPFSGRLIGTQALQLSINLVRSLQNAKNRQKLFQMEPKKLAAKLLNIGLRTVYRAEKQLEETGTIEREYKRKPFESVMSNLNDEIRAILYETITSFYQQNLVPTLQPIFNRFLSYIQRDNVTVKMGNVSKLFTCGFKTFRKILKIEDYKFGRINHRDAVLLNPDKVAWRGRYLRRIRNNDKDQNYTFCLFYMSTADTHAVIEKSWVRSCYASLQERRDFSLKNYKPGKGRRLIIVAAGNENGFIEESIFVKKIAKGASEAQDYHDNINAESFRKWFFELLDILDRISSKKFLIVMDNAPSHSEVTIKSGANKQEMITWIQQQKDRGYPVNDGFESLRNWELQEIIKNLKTLAPHHKLDQYARERGHEIVRIPPYQCELNPIEEVWKDIKQERIEKAEYRSKYQ</sequence>
<name>A0A8J2P988_9HEXA</name>
<feature type="domain" description="Tc1-like transposase DDE" evidence="3">
    <location>
        <begin position="553"/>
        <end position="699"/>
    </location>
</feature>
<dbReference type="InterPro" id="IPR038717">
    <property type="entry name" value="Tc1-like_DDE_dom"/>
</dbReference>
<evidence type="ECO:0000313" key="5">
    <source>
        <dbReference type="Proteomes" id="UP000708208"/>
    </source>
</evidence>
<reference evidence="4" key="1">
    <citation type="submission" date="2021-06" db="EMBL/GenBank/DDBJ databases">
        <authorList>
            <person name="Hodson N. C."/>
            <person name="Mongue J. A."/>
            <person name="Jaron S. K."/>
        </authorList>
    </citation>
    <scope>NUCLEOTIDE SEQUENCE</scope>
</reference>
<feature type="chain" id="PRO_5035170771" description="Tc1-like transposase DDE domain-containing protein" evidence="2">
    <location>
        <begin position="23"/>
        <end position="701"/>
    </location>
</feature>
<proteinExistence type="predicted"/>
<dbReference type="Proteomes" id="UP000708208">
    <property type="component" value="Unassembled WGS sequence"/>
</dbReference>
<dbReference type="PANTHER" id="PTHR33939">
    <property type="entry name" value="PROTEIN CBG22215"/>
    <property type="match status" value="1"/>
</dbReference>
<dbReference type="Pfam" id="PF13358">
    <property type="entry name" value="DDE_3"/>
    <property type="match status" value="1"/>
</dbReference>
<evidence type="ECO:0000256" key="2">
    <source>
        <dbReference type="SAM" id="SignalP"/>
    </source>
</evidence>
<dbReference type="AlphaFoldDB" id="A0A8J2P988"/>
<feature type="compositionally biased region" description="Polar residues" evidence="1">
    <location>
        <begin position="130"/>
        <end position="144"/>
    </location>
</feature>
<accession>A0A8J2P988</accession>
<dbReference type="EMBL" id="CAJVCH010304345">
    <property type="protein sequence ID" value="CAG7785802.1"/>
    <property type="molecule type" value="Genomic_DNA"/>
</dbReference>
<keyword evidence="2" id="KW-0732">Signal</keyword>
<evidence type="ECO:0000256" key="1">
    <source>
        <dbReference type="SAM" id="MobiDB-lite"/>
    </source>
</evidence>
<comment type="caution">
    <text evidence="4">The sequence shown here is derived from an EMBL/GenBank/DDBJ whole genome shotgun (WGS) entry which is preliminary data.</text>
</comment>
<feature type="signal peptide" evidence="2">
    <location>
        <begin position="1"/>
        <end position="22"/>
    </location>
</feature>
<organism evidence="4 5">
    <name type="scientific">Allacma fusca</name>
    <dbReference type="NCBI Taxonomy" id="39272"/>
    <lineage>
        <taxon>Eukaryota</taxon>
        <taxon>Metazoa</taxon>
        <taxon>Ecdysozoa</taxon>
        <taxon>Arthropoda</taxon>
        <taxon>Hexapoda</taxon>
        <taxon>Collembola</taxon>
        <taxon>Symphypleona</taxon>
        <taxon>Sminthuridae</taxon>
        <taxon>Allacma</taxon>
    </lineage>
</organism>
<dbReference type="OrthoDB" id="2266637at2759"/>